<keyword evidence="1" id="KW-1185">Reference proteome</keyword>
<dbReference type="AlphaFoldDB" id="A0A0N4ZSG2"/>
<dbReference type="Pfam" id="PF04031">
    <property type="entry name" value="Las1"/>
    <property type="match status" value="1"/>
</dbReference>
<dbReference type="Proteomes" id="UP000038045">
    <property type="component" value="Unplaced"/>
</dbReference>
<dbReference type="GO" id="GO:0004519">
    <property type="term" value="F:endonuclease activity"/>
    <property type="evidence" value="ECO:0007669"/>
    <property type="project" value="InterPro"/>
</dbReference>
<dbReference type="GO" id="GO:0006364">
    <property type="term" value="P:rRNA processing"/>
    <property type="evidence" value="ECO:0007669"/>
    <property type="project" value="InterPro"/>
</dbReference>
<proteinExistence type="predicted"/>
<dbReference type="WBParaSite" id="PTRK_0001144200.1">
    <property type="protein sequence ID" value="PTRK_0001144200.1"/>
    <property type="gene ID" value="PTRK_0001144200"/>
</dbReference>
<name>A0A0N4ZSG2_PARTI</name>
<dbReference type="GO" id="GO:0090730">
    <property type="term" value="C:Las1 complex"/>
    <property type="evidence" value="ECO:0007669"/>
    <property type="project" value="InterPro"/>
</dbReference>
<sequence>MFIFRSFWRNTKGLIVSNNRSLENIDEILKCLRTLKCRDPARGRLALDARYELFLASYALMTTDHNTVYGKEILIRILGTTINRAINHFQDMMSALEDKPNVTIRETMQYFKVDKEIADFRNDFAHGNIPNIFIMTEAIDELTNLIIELYWKKFDGEIFTEEKNYFMELWIT</sequence>
<evidence type="ECO:0000313" key="1">
    <source>
        <dbReference type="Proteomes" id="UP000038045"/>
    </source>
</evidence>
<protein>
    <submittedName>
        <fullName evidence="2">DUF4145 domain-containing protein</fullName>
    </submittedName>
</protein>
<dbReference type="InterPro" id="IPR007174">
    <property type="entry name" value="Las1"/>
</dbReference>
<evidence type="ECO:0000313" key="2">
    <source>
        <dbReference type="WBParaSite" id="PTRK_0001144200.1"/>
    </source>
</evidence>
<accession>A0A0N4ZSG2</accession>
<organism evidence="1 2">
    <name type="scientific">Parastrongyloides trichosuri</name>
    <name type="common">Possum-specific nematode worm</name>
    <dbReference type="NCBI Taxonomy" id="131310"/>
    <lineage>
        <taxon>Eukaryota</taxon>
        <taxon>Metazoa</taxon>
        <taxon>Ecdysozoa</taxon>
        <taxon>Nematoda</taxon>
        <taxon>Chromadorea</taxon>
        <taxon>Rhabditida</taxon>
        <taxon>Tylenchina</taxon>
        <taxon>Panagrolaimomorpha</taxon>
        <taxon>Strongyloidoidea</taxon>
        <taxon>Strongyloididae</taxon>
        <taxon>Parastrongyloides</taxon>
    </lineage>
</organism>
<reference evidence="2" key="1">
    <citation type="submission" date="2017-02" db="UniProtKB">
        <authorList>
            <consortium name="WormBaseParasite"/>
        </authorList>
    </citation>
    <scope>IDENTIFICATION</scope>
</reference>